<evidence type="ECO:0000313" key="2">
    <source>
        <dbReference type="EMBL" id="KAJ8404814.1"/>
    </source>
</evidence>
<keyword evidence="3" id="KW-1185">Reference proteome</keyword>
<reference evidence="2" key="1">
    <citation type="journal article" date="2023" name="Science">
        <title>Genome structures resolve the early diversification of teleost fishes.</title>
        <authorList>
            <person name="Parey E."/>
            <person name="Louis A."/>
            <person name="Montfort J."/>
            <person name="Bouchez O."/>
            <person name="Roques C."/>
            <person name="Iampietro C."/>
            <person name="Lluch J."/>
            <person name="Castinel A."/>
            <person name="Donnadieu C."/>
            <person name="Desvignes T."/>
            <person name="Floi Bucao C."/>
            <person name="Jouanno E."/>
            <person name="Wen M."/>
            <person name="Mejri S."/>
            <person name="Dirks R."/>
            <person name="Jansen H."/>
            <person name="Henkel C."/>
            <person name="Chen W.J."/>
            <person name="Zahm M."/>
            <person name="Cabau C."/>
            <person name="Klopp C."/>
            <person name="Thompson A.W."/>
            <person name="Robinson-Rechavi M."/>
            <person name="Braasch I."/>
            <person name="Lecointre G."/>
            <person name="Bobe J."/>
            <person name="Postlethwait J.H."/>
            <person name="Berthelot C."/>
            <person name="Roest Crollius H."/>
            <person name="Guiguen Y."/>
        </authorList>
    </citation>
    <scope>NUCLEOTIDE SEQUENCE</scope>
    <source>
        <strain evidence="2">NC1722</strain>
    </source>
</reference>
<accession>A0AAD7SLE4</accession>
<dbReference type="EMBL" id="JAINUG010000051">
    <property type="protein sequence ID" value="KAJ8404814.1"/>
    <property type="molecule type" value="Genomic_DNA"/>
</dbReference>
<dbReference type="Proteomes" id="UP001221898">
    <property type="component" value="Unassembled WGS sequence"/>
</dbReference>
<comment type="caution">
    <text evidence="2">The sequence shown here is derived from an EMBL/GenBank/DDBJ whole genome shotgun (WGS) entry which is preliminary data.</text>
</comment>
<evidence type="ECO:0000256" key="1">
    <source>
        <dbReference type="SAM" id="MobiDB-lite"/>
    </source>
</evidence>
<gene>
    <name evidence="2" type="ORF">AAFF_G00332010</name>
</gene>
<organism evidence="2 3">
    <name type="scientific">Aldrovandia affinis</name>
    <dbReference type="NCBI Taxonomy" id="143900"/>
    <lineage>
        <taxon>Eukaryota</taxon>
        <taxon>Metazoa</taxon>
        <taxon>Chordata</taxon>
        <taxon>Craniata</taxon>
        <taxon>Vertebrata</taxon>
        <taxon>Euteleostomi</taxon>
        <taxon>Actinopterygii</taxon>
        <taxon>Neopterygii</taxon>
        <taxon>Teleostei</taxon>
        <taxon>Notacanthiformes</taxon>
        <taxon>Halosauridae</taxon>
        <taxon>Aldrovandia</taxon>
    </lineage>
</organism>
<feature type="region of interest" description="Disordered" evidence="1">
    <location>
        <begin position="1"/>
        <end position="40"/>
    </location>
</feature>
<proteinExistence type="predicted"/>
<protein>
    <submittedName>
        <fullName evidence="2">Uncharacterized protein</fullName>
    </submittedName>
</protein>
<dbReference type="AlphaFoldDB" id="A0AAD7SLE4"/>
<name>A0AAD7SLE4_9TELE</name>
<evidence type="ECO:0000313" key="3">
    <source>
        <dbReference type="Proteomes" id="UP001221898"/>
    </source>
</evidence>
<sequence>MFKGRSGKRSLAFRGHDGPTARVSSEEESEPTLGFERTARRRRHGSNLFKNEMRFECATSLQVSASNVGLAPAAAFQSPCFRDPKCACASLRRAKDGSELDPLRYRRNLGRVFQPPRLPAMPWRSPDIKGNAAAADLARSRQSRSARKPGLIYRSLPPYRKLTVRPVGRTVTDVI</sequence>